<sequence length="360" mass="38965">MAPSVLVAGAGPVGLAAANRLTRNGATVRIVDSNAARTTLSKALAVNVRTMELLERSGLTERLIAAGQRLNRMRFFSGAKPLADIHFDRLDHRYNFLISLPQSETERILEEDLLALGVGVDRRTGLTAFSAGDDVVDATLRSEDGSETKVRVDYLIGADGAHSMVRKGLGVGFPGERHPLHWNLADVEIDGPYGADEVTMHLQPEHAMLVIPLGGRRFRIVTTVPDALSKLPMGKIVGTPSWSADFSTGHRIVDSYGSSRVFLAGDAAHIHSPAGGRGMNLGIEDATVLADRISNGGLTSYSRDRRRVGLSIVQQTERMLSMATLKNPMARGLRNMLLRQVVPLDAVQRILRPRLMGIAD</sequence>
<keyword evidence="3" id="KW-0274">FAD</keyword>
<dbReference type="PRINTS" id="PR00420">
    <property type="entry name" value="RNGMNOXGNASE"/>
</dbReference>
<dbReference type="Pfam" id="PF01494">
    <property type="entry name" value="FAD_binding_3"/>
    <property type="match status" value="2"/>
</dbReference>
<evidence type="ECO:0000313" key="5">
    <source>
        <dbReference type="EMBL" id="SDF39561.1"/>
    </source>
</evidence>
<comment type="caution">
    <text evidence="5">The sequence shown here is derived from an EMBL/GenBank/DDBJ whole genome shotgun (WGS) entry which is preliminary data.</text>
</comment>
<dbReference type="Gene3D" id="3.30.70.2450">
    <property type="match status" value="1"/>
</dbReference>
<dbReference type="PANTHER" id="PTHR43004">
    <property type="entry name" value="TRK SYSTEM POTASSIUM UPTAKE PROTEIN"/>
    <property type="match status" value="1"/>
</dbReference>
<dbReference type="InterPro" id="IPR036188">
    <property type="entry name" value="FAD/NAD-bd_sf"/>
</dbReference>
<keyword evidence="2" id="KW-0285">Flavoprotein</keyword>
<dbReference type="InterPro" id="IPR050641">
    <property type="entry name" value="RIFMO-like"/>
</dbReference>
<dbReference type="RefSeq" id="WP_093148841.1">
    <property type="nucleotide sequence ID" value="NZ_FNBW01000003.1"/>
</dbReference>
<dbReference type="EMBL" id="FNBW01000003">
    <property type="protein sequence ID" value="SDF39561.1"/>
    <property type="molecule type" value="Genomic_DNA"/>
</dbReference>
<proteinExistence type="predicted"/>
<dbReference type="InterPro" id="IPR002938">
    <property type="entry name" value="FAD-bd"/>
</dbReference>
<evidence type="ECO:0000256" key="2">
    <source>
        <dbReference type="ARBA" id="ARBA00022630"/>
    </source>
</evidence>
<evidence type="ECO:0000313" key="6">
    <source>
        <dbReference type="Proteomes" id="UP000198615"/>
    </source>
</evidence>
<dbReference type="Proteomes" id="UP000198615">
    <property type="component" value="Unassembled WGS sequence"/>
</dbReference>
<dbReference type="OrthoDB" id="9791689at2"/>
<dbReference type="Gene3D" id="3.50.50.60">
    <property type="entry name" value="FAD/NAD(P)-binding domain"/>
    <property type="match status" value="1"/>
</dbReference>
<dbReference type="AlphaFoldDB" id="A0A8G2EXX4"/>
<dbReference type="SUPFAM" id="SSF51905">
    <property type="entry name" value="FAD/NAD(P)-binding domain"/>
    <property type="match status" value="1"/>
</dbReference>
<name>A0A8G2EXX4_9PROT</name>
<dbReference type="PANTHER" id="PTHR43004:SF19">
    <property type="entry name" value="BINDING MONOOXYGENASE, PUTATIVE (JCVI)-RELATED"/>
    <property type="match status" value="1"/>
</dbReference>
<feature type="domain" description="FAD-binding" evidence="4">
    <location>
        <begin position="237"/>
        <end position="315"/>
    </location>
</feature>
<reference evidence="5 6" key="1">
    <citation type="submission" date="2016-10" db="EMBL/GenBank/DDBJ databases">
        <authorList>
            <person name="Varghese N."/>
            <person name="Submissions S."/>
        </authorList>
    </citation>
    <scope>NUCLEOTIDE SEQUENCE [LARGE SCALE GENOMIC DNA]</scope>
    <source>
        <strain evidence="5 6">DSM 18839</strain>
    </source>
</reference>
<feature type="domain" description="FAD-binding" evidence="4">
    <location>
        <begin position="4"/>
        <end position="215"/>
    </location>
</feature>
<evidence type="ECO:0000259" key="4">
    <source>
        <dbReference type="Pfam" id="PF01494"/>
    </source>
</evidence>
<dbReference type="GO" id="GO:0071949">
    <property type="term" value="F:FAD binding"/>
    <property type="evidence" value="ECO:0007669"/>
    <property type="project" value="InterPro"/>
</dbReference>
<protein>
    <submittedName>
        <fullName evidence="5">2-polyprenyl-6-methoxyphenol hydroxylase</fullName>
    </submittedName>
</protein>
<keyword evidence="6" id="KW-1185">Reference proteome</keyword>
<comment type="cofactor">
    <cofactor evidence="1">
        <name>FAD</name>
        <dbReference type="ChEBI" id="CHEBI:57692"/>
    </cofactor>
</comment>
<evidence type="ECO:0000256" key="3">
    <source>
        <dbReference type="ARBA" id="ARBA00022827"/>
    </source>
</evidence>
<organism evidence="5 6">
    <name type="scientific">Thalassobaculum litoreum DSM 18839</name>
    <dbReference type="NCBI Taxonomy" id="1123362"/>
    <lineage>
        <taxon>Bacteria</taxon>
        <taxon>Pseudomonadati</taxon>
        <taxon>Pseudomonadota</taxon>
        <taxon>Alphaproteobacteria</taxon>
        <taxon>Rhodospirillales</taxon>
        <taxon>Thalassobaculaceae</taxon>
        <taxon>Thalassobaculum</taxon>
    </lineage>
</organism>
<evidence type="ECO:0000256" key="1">
    <source>
        <dbReference type="ARBA" id="ARBA00001974"/>
    </source>
</evidence>
<dbReference type="GO" id="GO:0016709">
    <property type="term" value="F:oxidoreductase activity, acting on paired donors, with incorporation or reduction of molecular oxygen, NAD(P)H as one donor, and incorporation of one atom of oxygen"/>
    <property type="evidence" value="ECO:0007669"/>
    <property type="project" value="UniProtKB-ARBA"/>
</dbReference>
<gene>
    <name evidence="5" type="ORF">SAMN05660686_01149</name>
</gene>
<accession>A0A8G2EXX4</accession>